<sequence length="216" mass="24265">MIKRGLLWLPLFFLLGLLLSSPSHAAASSFVKANVEYGQFKSLFSMKDPVMIKDGRLLLPLREIGDILGLKVHWNQPQQRASLYGVNLELTLQLGSDVVYLNKKQKKLKTSAEVINGKLYIPLRFVAEAVNEDVKWNSNTKTLSVGSNYVVGTDKGITFWLNRKNGEFYQAIGNKVPSFIGTLEQGRGVEASSSPTTVRQQFVRPTIRGRRDVRIR</sequence>
<dbReference type="Gene3D" id="3.30.457.10">
    <property type="entry name" value="Copper amine oxidase-like, N-terminal domain"/>
    <property type="match status" value="1"/>
</dbReference>
<dbReference type="EMBL" id="ADHJ01000045">
    <property type="protein sequence ID" value="EFU38914.1"/>
    <property type="molecule type" value="Genomic_DNA"/>
</dbReference>
<evidence type="ECO:0000259" key="2">
    <source>
        <dbReference type="Pfam" id="PF07833"/>
    </source>
</evidence>
<feature type="signal peptide" evidence="1">
    <location>
        <begin position="1"/>
        <end position="25"/>
    </location>
</feature>
<dbReference type="SUPFAM" id="SSF55383">
    <property type="entry name" value="Copper amine oxidase, domain N"/>
    <property type="match status" value="1"/>
</dbReference>
<evidence type="ECO:0000256" key="1">
    <source>
        <dbReference type="SAM" id="SignalP"/>
    </source>
</evidence>
<comment type="caution">
    <text evidence="3">The sequence shown here is derived from an EMBL/GenBank/DDBJ whole genome shotgun (WGS) entry which is preliminary data.</text>
</comment>
<evidence type="ECO:0000313" key="3">
    <source>
        <dbReference type="EMBL" id="EFU38914.1"/>
    </source>
</evidence>
<dbReference type="InterPro" id="IPR036582">
    <property type="entry name" value="Mao_N_sf"/>
</dbReference>
<name>A0A2R9SNG9_9BACL</name>
<evidence type="ECO:0000313" key="4">
    <source>
        <dbReference type="Proteomes" id="UP000003094"/>
    </source>
</evidence>
<dbReference type="Proteomes" id="UP000003094">
    <property type="component" value="Unassembled WGS sequence"/>
</dbReference>
<dbReference type="InterPro" id="IPR012854">
    <property type="entry name" value="Cu_amine_oxidase-like_N"/>
</dbReference>
<feature type="domain" description="Copper amine oxidase-like N-terminal" evidence="2">
    <location>
        <begin position="45"/>
        <end position="144"/>
    </location>
</feature>
<feature type="chain" id="PRO_5015331749" evidence="1">
    <location>
        <begin position="26"/>
        <end position="216"/>
    </location>
</feature>
<keyword evidence="4" id="KW-1185">Reference proteome</keyword>
<dbReference type="AlphaFoldDB" id="A0A2R9SNG9"/>
<dbReference type="KEGG" id="pvo:PVOR_28119"/>
<keyword evidence="1" id="KW-0732">Signal</keyword>
<dbReference type="Pfam" id="PF07833">
    <property type="entry name" value="Cu_amine_oxidN1"/>
    <property type="match status" value="1"/>
</dbReference>
<proteinExistence type="predicted"/>
<accession>A0A2R9SNG9</accession>
<protein>
    <submittedName>
        <fullName evidence="3">Copper amine oxidase domain protein</fullName>
    </submittedName>
</protein>
<organism evidence="3 4">
    <name type="scientific">Paenibacillus vortex V453</name>
    <dbReference type="NCBI Taxonomy" id="715225"/>
    <lineage>
        <taxon>Bacteria</taxon>
        <taxon>Bacillati</taxon>
        <taxon>Bacillota</taxon>
        <taxon>Bacilli</taxon>
        <taxon>Bacillales</taxon>
        <taxon>Paenibacillaceae</taxon>
        <taxon>Paenibacillus</taxon>
    </lineage>
</organism>
<gene>
    <name evidence="3" type="ORF">PVOR_28119</name>
</gene>
<reference evidence="3 4" key="1">
    <citation type="journal article" date="2010" name="BMC Genomics">
        <title>Genome sequence of the pattern forming Paenibacillus vortex bacterium reveals potential for thriving in complex environments.</title>
        <authorList>
            <person name="Sirota-Madi A."/>
            <person name="Olender T."/>
            <person name="Helman Y."/>
            <person name="Ingham C."/>
            <person name="Brainis I."/>
            <person name="Roth D."/>
            <person name="Hagi E."/>
            <person name="Brodsky L."/>
            <person name="Leshkowitz D."/>
            <person name="Galatenko V."/>
            <person name="Nikolaev V."/>
            <person name="Mugasimangalam R.C."/>
            <person name="Bransburg-Zabary S."/>
            <person name="Gutnick D.L."/>
            <person name="Lancet D."/>
            <person name="Ben-Jacob E."/>
        </authorList>
    </citation>
    <scope>NUCLEOTIDE SEQUENCE [LARGE SCALE GENOMIC DNA]</scope>
    <source>
        <strain evidence="3 4">V453</strain>
    </source>
</reference>